<comment type="caution">
    <text evidence="2">The sequence shown here is derived from an EMBL/GenBank/DDBJ whole genome shotgun (WGS) entry which is preliminary data.</text>
</comment>
<accession>A0A179BFG0</accession>
<keyword evidence="3" id="KW-1185">Reference proteome</keyword>
<dbReference type="InterPro" id="IPR019223">
    <property type="entry name" value="DUF2147"/>
</dbReference>
<dbReference type="PANTHER" id="PTHR36919:SF2">
    <property type="entry name" value="BLL6627 PROTEIN"/>
    <property type="match status" value="1"/>
</dbReference>
<evidence type="ECO:0000313" key="2">
    <source>
        <dbReference type="EMBL" id="OAP90035.1"/>
    </source>
</evidence>
<dbReference type="PANTHER" id="PTHR36919">
    <property type="entry name" value="BLR1215 PROTEIN"/>
    <property type="match status" value="1"/>
</dbReference>
<proteinExistence type="predicted"/>
<name>A0A179BFG0_ACIFR</name>
<reference evidence="2 3" key="1">
    <citation type="submission" date="2016-04" db="EMBL/GenBank/DDBJ databases">
        <title>Acidithiobacillus ferrooxidans genome sequencing and assembly.</title>
        <authorList>
            <person name="Zhou Z."/>
        </authorList>
    </citation>
    <scope>NUCLEOTIDE SEQUENCE [LARGE SCALE GENOMIC DNA]</scope>
    <source>
        <strain evidence="2 3">BY0502</strain>
    </source>
</reference>
<dbReference type="EMBL" id="LVXZ01000124">
    <property type="protein sequence ID" value="OAP90035.1"/>
    <property type="molecule type" value="Genomic_DNA"/>
</dbReference>
<dbReference type="OrthoDB" id="5297137at2"/>
<gene>
    <name evidence="2" type="ORF">A4H96_09900</name>
</gene>
<evidence type="ECO:0000259" key="1">
    <source>
        <dbReference type="Pfam" id="PF09917"/>
    </source>
</evidence>
<sequence>MKSLLTAYYIIGLFLGSTSIAFASTHGRGIVGLWRTAGGNAYIRIYEKNGALFGQSVGHLQDTVQQARAKGQPQILADFVPKRPGEWSHGRIYDPNSNTYFHGTLTALDPHELKVYGYIGFSWLGGNTIWTRVSTKLNHQHGDSHL</sequence>
<dbReference type="Pfam" id="PF09917">
    <property type="entry name" value="DUF2147"/>
    <property type="match status" value="1"/>
</dbReference>
<organism evidence="2 3">
    <name type="scientific">Acidithiobacillus ferrooxidans</name>
    <name type="common">Thiobacillus ferrooxidans</name>
    <dbReference type="NCBI Taxonomy" id="920"/>
    <lineage>
        <taxon>Bacteria</taxon>
        <taxon>Pseudomonadati</taxon>
        <taxon>Pseudomonadota</taxon>
        <taxon>Acidithiobacillia</taxon>
        <taxon>Acidithiobacillales</taxon>
        <taxon>Acidithiobacillaceae</taxon>
        <taxon>Acidithiobacillus</taxon>
    </lineage>
</organism>
<dbReference type="RefSeq" id="WP_064219440.1">
    <property type="nucleotide sequence ID" value="NZ_LVXZ01000124.1"/>
</dbReference>
<dbReference type="Gene3D" id="2.40.128.520">
    <property type="match status" value="1"/>
</dbReference>
<protein>
    <recommendedName>
        <fullName evidence="1">DUF2147 domain-containing protein</fullName>
    </recommendedName>
</protein>
<feature type="domain" description="DUF2147" evidence="1">
    <location>
        <begin position="32"/>
        <end position="132"/>
    </location>
</feature>
<dbReference type="AlphaFoldDB" id="A0A179BFG0"/>
<evidence type="ECO:0000313" key="3">
    <source>
        <dbReference type="Proteomes" id="UP000078302"/>
    </source>
</evidence>
<dbReference type="Proteomes" id="UP000078302">
    <property type="component" value="Unassembled WGS sequence"/>
</dbReference>